<keyword evidence="2" id="KW-1185">Reference proteome</keyword>
<evidence type="ECO:0000313" key="2">
    <source>
        <dbReference type="Proteomes" id="UP000249723"/>
    </source>
</evidence>
<organism evidence="1 2">
    <name type="scientific">Microbotryum saponariae</name>
    <dbReference type="NCBI Taxonomy" id="289078"/>
    <lineage>
        <taxon>Eukaryota</taxon>
        <taxon>Fungi</taxon>
        <taxon>Dikarya</taxon>
        <taxon>Basidiomycota</taxon>
        <taxon>Pucciniomycotina</taxon>
        <taxon>Microbotryomycetes</taxon>
        <taxon>Microbotryales</taxon>
        <taxon>Microbotryaceae</taxon>
        <taxon>Microbotryum</taxon>
    </lineage>
</organism>
<accession>A0A2X0LQK1</accession>
<gene>
    <name evidence="1" type="ORF">BZ3500_MVSOF-1268-A1-R1_CHR6-2G08543</name>
</gene>
<dbReference type="Proteomes" id="UP000249723">
    <property type="component" value="Unassembled WGS sequence"/>
</dbReference>
<reference evidence="2" key="1">
    <citation type="submission" date="2016-10" db="EMBL/GenBank/DDBJ databases">
        <authorList>
            <person name="Jeantristanb JTB J.-T."/>
            <person name="Ricardo R."/>
        </authorList>
    </citation>
    <scope>NUCLEOTIDE SEQUENCE [LARGE SCALE GENOMIC DNA]</scope>
</reference>
<sequence>MTAASMFGSAAYEFFNGHRIDHSDRELRNVLLCEDGSLLLID</sequence>
<dbReference type="EMBL" id="FMWP01000047">
    <property type="protein sequence ID" value="SCZ93228.1"/>
    <property type="molecule type" value="Genomic_DNA"/>
</dbReference>
<name>A0A2X0LQK1_9BASI</name>
<protein>
    <submittedName>
        <fullName evidence="1">BZ3500_MvSof-1268-A1-R1_Chr6-2g08543 protein</fullName>
    </submittedName>
</protein>
<dbReference type="AlphaFoldDB" id="A0A2X0LQK1"/>
<proteinExistence type="predicted"/>
<evidence type="ECO:0000313" key="1">
    <source>
        <dbReference type="EMBL" id="SCZ93228.1"/>
    </source>
</evidence>